<gene>
    <name evidence="1" type="ORF">AYI68_g5358</name>
</gene>
<comment type="caution">
    <text evidence="1">The sequence shown here is derived from an EMBL/GenBank/DDBJ whole genome shotgun (WGS) entry which is preliminary data.</text>
</comment>
<name>A0A1R0GUG9_9FUNG</name>
<dbReference type="Proteomes" id="UP000187455">
    <property type="component" value="Unassembled WGS sequence"/>
</dbReference>
<dbReference type="EMBL" id="LSSL01003378">
    <property type="protein sequence ID" value="OLY80544.1"/>
    <property type="molecule type" value="Genomic_DNA"/>
</dbReference>
<organism evidence="1 2">
    <name type="scientific">Smittium mucronatum</name>
    <dbReference type="NCBI Taxonomy" id="133383"/>
    <lineage>
        <taxon>Eukaryota</taxon>
        <taxon>Fungi</taxon>
        <taxon>Fungi incertae sedis</taxon>
        <taxon>Zoopagomycota</taxon>
        <taxon>Kickxellomycotina</taxon>
        <taxon>Harpellomycetes</taxon>
        <taxon>Harpellales</taxon>
        <taxon>Legeriomycetaceae</taxon>
        <taxon>Smittium</taxon>
    </lineage>
</organism>
<reference evidence="1 2" key="1">
    <citation type="journal article" date="2016" name="Mol. Biol. Evol.">
        <title>Genome-Wide Survey of Gut Fungi (Harpellales) Reveals the First Horizontally Transferred Ubiquitin Gene from a Mosquito Host.</title>
        <authorList>
            <person name="Wang Y."/>
            <person name="White M.M."/>
            <person name="Kvist S."/>
            <person name="Moncalvo J.M."/>
        </authorList>
    </citation>
    <scope>NUCLEOTIDE SEQUENCE [LARGE SCALE GENOMIC DNA]</scope>
    <source>
        <strain evidence="1 2">ALG-7-W6</strain>
    </source>
</reference>
<accession>A0A1R0GUG9</accession>
<keyword evidence="2" id="KW-1185">Reference proteome</keyword>
<evidence type="ECO:0000313" key="2">
    <source>
        <dbReference type="Proteomes" id="UP000187455"/>
    </source>
</evidence>
<dbReference type="AlphaFoldDB" id="A0A1R0GUG9"/>
<sequence>MWNVPFIIGSDNVNYTKDRVNQHSANNIPHDGYWQLLYVVLMYSHDIVKIGPFFISQLCGKSPTAHVWVFDSVLPSSISDAKASQCTLKTHSCHCQQIP</sequence>
<protein>
    <submittedName>
        <fullName evidence="1">Uncharacterized protein</fullName>
    </submittedName>
</protein>
<evidence type="ECO:0000313" key="1">
    <source>
        <dbReference type="EMBL" id="OLY80544.1"/>
    </source>
</evidence>
<proteinExistence type="predicted"/>